<accession>A0AAN5CAU3</accession>
<keyword evidence="1" id="KW-0175">Coiled coil</keyword>
<dbReference type="Proteomes" id="UP001328107">
    <property type="component" value="Unassembled WGS sequence"/>
</dbReference>
<comment type="caution">
    <text evidence="2">The sequence shown here is derived from an EMBL/GenBank/DDBJ whole genome shotgun (WGS) entry which is preliminary data.</text>
</comment>
<evidence type="ECO:0000313" key="2">
    <source>
        <dbReference type="EMBL" id="GMR37145.1"/>
    </source>
</evidence>
<feature type="non-terminal residue" evidence="2">
    <location>
        <position position="114"/>
    </location>
</feature>
<dbReference type="AlphaFoldDB" id="A0AAN5CAU3"/>
<name>A0AAN5CAU3_9BILA</name>
<organism evidence="2 3">
    <name type="scientific">Pristionchus mayeri</name>
    <dbReference type="NCBI Taxonomy" id="1317129"/>
    <lineage>
        <taxon>Eukaryota</taxon>
        <taxon>Metazoa</taxon>
        <taxon>Ecdysozoa</taxon>
        <taxon>Nematoda</taxon>
        <taxon>Chromadorea</taxon>
        <taxon>Rhabditida</taxon>
        <taxon>Rhabditina</taxon>
        <taxon>Diplogasteromorpha</taxon>
        <taxon>Diplogasteroidea</taxon>
        <taxon>Neodiplogasteridae</taxon>
        <taxon>Pristionchus</taxon>
    </lineage>
</organism>
<dbReference type="EMBL" id="BTRK01000002">
    <property type="protein sequence ID" value="GMR37145.1"/>
    <property type="molecule type" value="Genomic_DNA"/>
</dbReference>
<keyword evidence="3" id="KW-1185">Reference proteome</keyword>
<proteinExistence type="predicted"/>
<gene>
    <name evidence="2" type="ORF">PMAYCL1PPCAC_07340</name>
</gene>
<feature type="coiled-coil region" evidence="1">
    <location>
        <begin position="80"/>
        <end position="107"/>
    </location>
</feature>
<evidence type="ECO:0000313" key="3">
    <source>
        <dbReference type="Proteomes" id="UP001328107"/>
    </source>
</evidence>
<evidence type="ECO:0000256" key="1">
    <source>
        <dbReference type="SAM" id="Coils"/>
    </source>
</evidence>
<reference evidence="3" key="1">
    <citation type="submission" date="2022-10" db="EMBL/GenBank/DDBJ databases">
        <title>Genome assembly of Pristionchus species.</title>
        <authorList>
            <person name="Yoshida K."/>
            <person name="Sommer R.J."/>
        </authorList>
    </citation>
    <scope>NUCLEOTIDE SEQUENCE [LARGE SCALE GENOMIC DNA]</scope>
    <source>
        <strain evidence="3">RS5460</strain>
    </source>
</reference>
<protein>
    <submittedName>
        <fullName evidence="2">Uncharacterized protein</fullName>
    </submittedName>
</protein>
<sequence>GSITVEGRTLQKGCAYCVYTAPLPADIMGTSTVAPENKASVDKDDTILKLMSLLTGREVNMEEVGKITNALKEVTMTANQSKEEDKMKEMQATIERLSNKLNDVDRSSKLKIQE</sequence>
<feature type="non-terminal residue" evidence="2">
    <location>
        <position position="1"/>
    </location>
</feature>